<keyword evidence="3" id="KW-1185">Reference proteome</keyword>
<evidence type="ECO:0000313" key="3">
    <source>
        <dbReference type="Proteomes" id="UP001054252"/>
    </source>
</evidence>
<proteinExistence type="predicted"/>
<evidence type="ECO:0000256" key="1">
    <source>
        <dbReference type="SAM" id="Phobius"/>
    </source>
</evidence>
<dbReference type="EMBL" id="BPVZ01000111">
    <property type="protein sequence ID" value="GKV35479.1"/>
    <property type="molecule type" value="Genomic_DNA"/>
</dbReference>
<keyword evidence="1" id="KW-0812">Transmembrane</keyword>
<name>A0AAV5LE01_9ROSI</name>
<reference evidence="2 3" key="1">
    <citation type="journal article" date="2021" name="Commun. Biol.">
        <title>The genome of Shorea leprosula (Dipterocarpaceae) highlights the ecological relevance of drought in aseasonal tropical rainforests.</title>
        <authorList>
            <person name="Ng K.K.S."/>
            <person name="Kobayashi M.J."/>
            <person name="Fawcett J.A."/>
            <person name="Hatakeyama M."/>
            <person name="Paape T."/>
            <person name="Ng C.H."/>
            <person name="Ang C.C."/>
            <person name="Tnah L.H."/>
            <person name="Lee C.T."/>
            <person name="Nishiyama T."/>
            <person name="Sese J."/>
            <person name="O'Brien M.J."/>
            <person name="Copetti D."/>
            <person name="Mohd Noor M.I."/>
            <person name="Ong R.C."/>
            <person name="Putra M."/>
            <person name="Sireger I.Z."/>
            <person name="Indrioko S."/>
            <person name="Kosugi Y."/>
            <person name="Izuno A."/>
            <person name="Isagi Y."/>
            <person name="Lee S.L."/>
            <person name="Shimizu K.K."/>
        </authorList>
    </citation>
    <scope>NUCLEOTIDE SEQUENCE [LARGE SCALE GENOMIC DNA]</scope>
    <source>
        <strain evidence="2">214</strain>
    </source>
</reference>
<protein>
    <submittedName>
        <fullName evidence="2">Uncharacterized protein</fullName>
    </submittedName>
</protein>
<evidence type="ECO:0000313" key="2">
    <source>
        <dbReference type="EMBL" id="GKV35479.1"/>
    </source>
</evidence>
<keyword evidence="1" id="KW-0472">Membrane</keyword>
<comment type="caution">
    <text evidence="2">The sequence shown here is derived from an EMBL/GenBank/DDBJ whole genome shotgun (WGS) entry which is preliminary data.</text>
</comment>
<keyword evidence="1" id="KW-1133">Transmembrane helix</keyword>
<dbReference type="Proteomes" id="UP001054252">
    <property type="component" value="Unassembled WGS sequence"/>
</dbReference>
<sequence>MRGFCLIFKSQSYICGRGVLGALASCTLRPTLSFLLGHVVLVRKRLHYKARNKLTLPNERGSVGWRVQKASVPSTAHKQLKDNVELPDY</sequence>
<accession>A0AAV5LE01</accession>
<dbReference type="AlphaFoldDB" id="A0AAV5LE01"/>
<gene>
    <name evidence="2" type="ORF">SLEP1_g43742</name>
</gene>
<organism evidence="2 3">
    <name type="scientific">Rubroshorea leprosula</name>
    <dbReference type="NCBI Taxonomy" id="152421"/>
    <lineage>
        <taxon>Eukaryota</taxon>
        <taxon>Viridiplantae</taxon>
        <taxon>Streptophyta</taxon>
        <taxon>Embryophyta</taxon>
        <taxon>Tracheophyta</taxon>
        <taxon>Spermatophyta</taxon>
        <taxon>Magnoliopsida</taxon>
        <taxon>eudicotyledons</taxon>
        <taxon>Gunneridae</taxon>
        <taxon>Pentapetalae</taxon>
        <taxon>rosids</taxon>
        <taxon>malvids</taxon>
        <taxon>Malvales</taxon>
        <taxon>Dipterocarpaceae</taxon>
        <taxon>Rubroshorea</taxon>
    </lineage>
</organism>
<feature type="transmembrane region" description="Helical" evidence="1">
    <location>
        <begin position="20"/>
        <end position="42"/>
    </location>
</feature>